<dbReference type="EMBL" id="JACXVP010000004">
    <property type="protein sequence ID" value="KAG5613014.1"/>
    <property type="molecule type" value="Genomic_DNA"/>
</dbReference>
<comment type="caution">
    <text evidence="10">The sequence shown here is derived from an EMBL/GenBank/DDBJ whole genome shotgun (WGS) entry which is preliminary data.</text>
</comment>
<evidence type="ECO:0000256" key="2">
    <source>
        <dbReference type="ARBA" id="ARBA00010617"/>
    </source>
</evidence>
<evidence type="ECO:0000256" key="8">
    <source>
        <dbReference type="ARBA" id="ARBA00023136"/>
    </source>
</evidence>
<dbReference type="InterPro" id="IPR050651">
    <property type="entry name" value="Plant_Cytochrome_P450_Monoox"/>
</dbReference>
<evidence type="ECO:0008006" key="12">
    <source>
        <dbReference type="Google" id="ProtNLM"/>
    </source>
</evidence>
<evidence type="ECO:0000256" key="5">
    <source>
        <dbReference type="ARBA" id="ARBA00023002"/>
    </source>
</evidence>
<dbReference type="Gene3D" id="1.10.630.10">
    <property type="entry name" value="Cytochrome P450"/>
    <property type="match status" value="3"/>
</dbReference>
<dbReference type="PRINTS" id="PR00463">
    <property type="entry name" value="EP450I"/>
</dbReference>
<dbReference type="SUPFAM" id="SSF48264">
    <property type="entry name" value="Cytochrome P450"/>
    <property type="match status" value="4"/>
</dbReference>
<dbReference type="GO" id="GO:0005506">
    <property type="term" value="F:iron ion binding"/>
    <property type="evidence" value="ECO:0007669"/>
    <property type="project" value="InterPro"/>
</dbReference>
<comment type="cofactor">
    <cofactor evidence="9">
        <name>heme</name>
        <dbReference type="ChEBI" id="CHEBI:30413"/>
    </cofactor>
</comment>
<evidence type="ECO:0000256" key="6">
    <source>
        <dbReference type="ARBA" id="ARBA00023004"/>
    </source>
</evidence>
<evidence type="ECO:0000256" key="7">
    <source>
        <dbReference type="ARBA" id="ARBA00023033"/>
    </source>
</evidence>
<dbReference type="InterPro" id="IPR036396">
    <property type="entry name" value="Cyt_P450_sf"/>
</dbReference>
<dbReference type="CDD" id="cd20653">
    <property type="entry name" value="CYP81"/>
    <property type="match status" value="3"/>
</dbReference>
<dbReference type="GO" id="GO:0016705">
    <property type="term" value="F:oxidoreductase activity, acting on paired donors, with incorporation or reduction of molecular oxygen"/>
    <property type="evidence" value="ECO:0007669"/>
    <property type="project" value="InterPro"/>
</dbReference>
<dbReference type="OrthoDB" id="1055148at2759"/>
<evidence type="ECO:0000256" key="3">
    <source>
        <dbReference type="ARBA" id="ARBA00022617"/>
    </source>
</evidence>
<keyword evidence="8" id="KW-0472">Membrane</keyword>
<dbReference type="PANTHER" id="PTHR47947:SF57">
    <property type="entry name" value="CYTOCHROME P450 81F3-LIKE"/>
    <property type="match status" value="1"/>
</dbReference>
<accession>A0A9J5ZLM5</accession>
<sequence>MDQTFLYAPLLLALYIITKHFLRKFHNHPPAPFLTFPIIGHLYLFKKPLQRSLAKISDRHGPVLLLQFGSRKVLLVSSPSGAEECFTKNDVVFANRPHLMAGKHLGYNFTSLAWSSYGDHWRNLRRITSVEMFSTHRLQMLHGIRVDEVKSMVKRINSSAMAEKSVDMKSMFFELMLNVMMRTIAGKRYYGENVEDIEEATRFREMVQETFRIGGATNVGDFLPALKLLVRKLEKSLVVLQQNRDEFMQGLIKDCRKRMEKDGTVTDSEIEGNKKSLIEVLLTLQEKEPEYYKDEIIRSLMLVLLAAGTDTSVGTMEWALSLMLNHPETLKKAQAEIDERIGHERLINESDMNNLPYLRCIINETLRMYPAGPLLVPHESSEETTVGGYRVPGGTMLLVNLWAIHNDPKLWDEPRKFKPERFEGLDGVRDGYKMMPFGSGRRSCPGEGLAVRMVALSLGCIIQCFDWRRIGDELVDMTEGTGLTLPKAQPLVAKCSPRPLVGQDRLTNESGLAQLPYIGCIANETLWMHPEAPLLEPHFSSEECEVAVLFFVLYIISYHFLHKLQNLPPRPFPVLPFIGHLYLLGKPFHRALFKVSNRYGSVVFLQFGSRPVLLVSSPSAAEECFTKNDIIFANRPDFLSGKHFGYNFTSLAWSSYGEHWRNLRRISSLEVLSSYRIQTLSSIRSDEINYLIRRLFRVSIESSEKIVEIKSSLFNFTFNVLSRMIAGKRYYGEKVENSKEAKLFQDISKATITTIPKANILDFLPFMRWFGLHDVEEKMMELQKKRDNFMQKEIDDHRRLKTDGSFPSAEVVAGKKKTIMEVLLDLQKTDPEYYTDETIRSLMLVLLQAGSDTSAVTLEWAFSHLLDNPEILKTAQTEIDNQVGQDHLIDESDLAQLPYIRCIINETLRMHPAAPLLVPHLSSEECKVAGYRVPRGTVLLVNAWGIHHDPNVWKEPQKFIPERFLGFEGVKEGCKFIPFGSGRRGCPGENLAIHVIGLALGSLLQCFEWDKPNREIIDMSEGTGFTLSPKVQPLLTKCSPRPHMSFIQSLESLWFSSVSSIWLSACPPCFITFSSRECFTKNDIIFANRPDFLSGKYFGYNFTSLAWSSYGEHWRNLRRISTLEVLSSYRIQTLSSIRSDEINYLIRRLFRVSIESSEKIVEMKSSLFNFTFNVLSRMIAGKRYNGENSKEAMLFQDISKDTINTTPKANILDFLPFMRWFGLHSVEEKMMELQKKRDNFMRKELDKHRRLKTSGSFPSAEVVAGKKKTIMEVLLDLQKTDPEYYTDETIRNLLLILLQAGSDTSAVTLEWAFSRLLDNPEILKTAQTEIDNQVGQDRLIDESDMVQLPYIRCIINETLRMHPAVPLLVPHLSSEECKVAGYRVPCGTILLVNAWGIHHDSKEWEDPEKFNPDRFVGFDSVKEGCKFIPFGSGRRGCPGENLAIHVIGLALGSLLQCFEWDKPNSEIIDMSEGTGFTISPKVQPLLAKCFLQPYMVKLLSEI</sequence>
<dbReference type="InterPro" id="IPR001128">
    <property type="entry name" value="Cyt_P450"/>
</dbReference>
<dbReference type="GO" id="GO:0020037">
    <property type="term" value="F:heme binding"/>
    <property type="evidence" value="ECO:0007669"/>
    <property type="project" value="InterPro"/>
</dbReference>
<evidence type="ECO:0000256" key="9">
    <source>
        <dbReference type="PIRSR" id="PIRSR602401-1"/>
    </source>
</evidence>
<protein>
    <recommendedName>
        <fullName evidence="12">Cytochrome P450</fullName>
    </recommendedName>
</protein>
<dbReference type="PANTHER" id="PTHR47947">
    <property type="entry name" value="CYTOCHROME P450 82C3-RELATED"/>
    <property type="match status" value="1"/>
</dbReference>
<dbReference type="InterPro" id="IPR017972">
    <property type="entry name" value="Cyt_P450_CS"/>
</dbReference>
<proteinExistence type="inferred from homology"/>
<keyword evidence="6 9" id="KW-0408">Iron</keyword>
<reference evidence="10 11" key="1">
    <citation type="submission" date="2020-09" db="EMBL/GenBank/DDBJ databases">
        <title>De no assembly of potato wild relative species, Solanum commersonii.</title>
        <authorList>
            <person name="Cho K."/>
        </authorList>
    </citation>
    <scope>NUCLEOTIDE SEQUENCE [LARGE SCALE GENOMIC DNA]</scope>
    <source>
        <strain evidence="10">LZ3.2</strain>
        <tissue evidence="10">Leaf</tissue>
    </source>
</reference>
<comment type="similarity">
    <text evidence="2">Belongs to the cytochrome P450 family.</text>
</comment>
<dbReference type="Proteomes" id="UP000824120">
    <property type="component" value="Chromosome 4"/>
</dbReference>
<evidence type="ECO:0000313" key="10">
    <source>
        <dbReference type="EMBL" id="KAG5613014.1"/>
    </source>
</evidence>
<dbReference type="GO" id="GO:0016020">
    <property type="term" value="C:membrane"/>
    <property type="evidence" value="ECO:0007669"/>
    <property type="project" value="UniProtKB-SubCell"/>
</dbReference>
<evidence type="ECO:0000313" key="11">
    <source>
        <dbReference type="Proteomes" id="UP000824120"/>
    </source>
</evidence>
<feature type="binding site" description="axial binding residue" evidence="9">
    <location>
        <position position="986"/>
    </location>
    <ligand>
        <name>heme</name>
        <dbReference type="ChEBI" id="CHEBI:30413"/>
    </ligand>
    <ligandPart>
        <name>Fe</name>
        <dbReference type="ChEBI" id="CHEBI:18248"/>
    </ligandPart>
</feature>
<dbReference type="Pfam" id="PF00067">
    <property type="entry name" value="p450"/>
    <property type="match status" value="3"/>
</dbReference>
<gene>
    <name evidence="10" type="ORF">H5410_024295</name>
</gene>
<keyword evidence="5" id="KW-0560">Oxidoreductase</keyword>
<dbReference type="PROSITE" id="PS00086">
    <property type="entry name" value="CYTOCHROME_P450"/>
    <property type="match status" value="3"/>
</dbReference>
<evidence type="ECO:0000256" key="4">
    <source>
        <dbReference type="ARBA" id="ARBA00022723"/>
    </source>
</evidence>
<evidence type="ECO:0000256" key="1">
    <source>
        <dbReference type="ARBA" id="ARBA00004370"/>
    </source>
</evidence>
<dbReference type="InterPro" id="IPR002401">
    <property type="entry name" value="Cyt_P450_E_grp-I"/>
</dbReference>
<keyword evidence="4 9" id="KW-0479">Metal-binding</keyword>
<dbReference type="PRINTS" id="PR00385">
    <property type="entry name" value="P450"/>
</dbReference>
<comment type="subcellular location">
    <subcellularLocation>
        <location evidence="1">Membrane</location>
    </subcellularLocation>
</comment>
<keyword evidence="11" id="KW-1185">Reference proteome</keyword>
<dbReference type="FunFam" id="1.10.630.10:FF:000023">
    <property type="entry name" value="Cytochrome P450 family protein"/>
    <property type="match status" value="3"/>
</dbReference>
<organism evidence="10 11">
    <name type="scientific">Solanum commersonii</name>
    <name type="common">Commerson's wild potato</name>
    <name type="synonym">Commerson's nightshade</name>
    <dbReference type="NCBI Taxonomy" id="4109"/>
    <lineage>
        <taxon>Eukaryota</taxon>
        <taxon>Viridiplantae</taxon>
        <taxon>Streptophyta</taxon>
        <taxon>Embryophyta</taxon>
        <taxon>Tracheophyta</taxon>
        <taxon>Spermatophyta</taxon>
        <taxon>Magnoliopsida</taxon>
        <taxon>eudicotyledons</taxon>
        <taxon>Gunneridae</taxon>
        <taxon>Pentapetalae</taxon>
        <taxon>asterids</taxon>
        <taxon>lamiids</taxon>
        <taxon>Solanales</taxon>
        <taxon>Solanaceae</taxon>
        <taxon>Solanoideae</taxon>
        <taxon>Solaneae</taxon>
        <taxon>Solanum</taxon>
    </lineage>
</organism>
<keyword evidence="3 9" id="KW-0349">Heme</keyword>
<keyword evidence="7" id="KW-0503">Monooxygenase</keyword>
<name>A0A9J5ZLM5_SOLCO</name>
<dbReference type="GO" id="GO:0004497">
    <property type="term" value="F:monooxygenase activity"/>
    <property type="evidence" value="ECO:0007669"/>
    <property type="project" value="UniProtKB-KW"/>
</dbReference>